<dbReference type="SUPFAM" id="SSF53448">
    <property type="entry name" value="Nucleotide-diphospho-sugar transferases"/>
    <property type="match status" value="1"/>
</dbReference>
<dbReference type="Pfam" id="PF09837">
    <property type="entry name" value="DUF2064"/>
    <property type="match status" value="1"/>
</dbReference>
<evidence type="ECO:0000313" key="2">
    <source>
        <dbReference type="Proteomes" id="UP001482520"/>
    </source>
</evidence>
<dbReference type="Gene3D" id="3.90.550.10">
    <property type="entry name" value="Spore Coat Polysaccharide Biosynthesis Protein SpsA, Chain A"/>
    <property type="match status" value="1"/>
</dbReference>
<comment type="caution">
    <text evidence="1">The sequence shown here is derived from an EMBL/GenBank/DDBJ whole genome shotgun (WGS) entry which is preliminary data.</text>
</comment>
<sequence>MSSTAPTPYAAGADPAAAPRMLVVAKAPVAGRVKTRLGTDIGMDLAAEIAAASLLDTLVACTDAVGPDRCHLSLDGELLDAVHGERIRRHLHGWQVTPQVGDGFDERLVRAHADVAAAGPGPVVQVGMDTPQVTPDLLLGAAAPLADHHAVLGPAEDGGWWVLALRDPLAAAALRGVPMSTPTTHDDTRAALEAAGLAVATTAVLRDIDTVADADAVVALVPGGRFAAAWSPEVAS</sequence>
<dbReference type="PANTHER" id="PTHR36529:SF1">
    <property type="entry name" value="GLYCOSYLTRANSFERASE"/>
    <property type="match status" value="1"/>
</dbReference>
<evidence type="ECO:0000313" key="1">
    <source>
        <dbReference type="EMBL" id="MEQ7847324.1"/>
    </source>
</evidence>
<dbReference type="InterPro" id="IPR029044">
    <property type="entry name" value="Nucleotide-diphossugar_trans"/>
</dbReference>
<dbReference type="RefSeq" id="WP_349804391.1">
    <property type="nucleotide sequence ID" value="NZ_JBEGDP010000007.1"/>
</dbReference>
<dbReference type="InterPro" id="IPR018641">
    <property type="entry name" value="Trfase_1_rSAM/seldom-assoc"/>
</dbReference>
<organism evidence="1 2">
    <name type="scientific">Nocardioides kribbensis</name>
    <dbReference type="NCBI Taxonomy" id="305517"/>
    <lineage>
        <taxon>Bacteria</taxon>
        <taxon>Bacillati</taxon>
        <taxon>Actinomycetota</taxon>
        <taxon>Actinomycetes</taxon>
        <taxon>Propionibacteriales</taxon>
        <taxon>Nocardioidaceae</taxon>
        <taxon>Nocardioides</taxon>
    </lineage>
</organism>
<dbReference type="PANTHER" id="PTHR36529">
    <property type="entry name" value="SLL1095 PROTEIN"/>
    <property type="match status" value="1"/>
</dbReference>
<name>A0ABV1NXX0_9ACTN</name>
<protein>
    <submittedName>
        <fullName evidence="1">DUF2064 domain-containing protein</fullName>
    </submittedName>
</protein>
<dbReference type="EMBL" id="JBEGDP010000007">
    <property type="protein sequence ID" value="MEQ7847324.1"/>
    <property type="molecule type" value="Genomic_DNA"/>
</dbReference>
<gene>
    <name evidence="1" type="ORF">V6R90_08530</name>
</gene>
<keyword evidence="2" id="KW-1185">Reference proteome</keyword>
<accession>A0ABV1NXX0</accession>
<proteinExistence type="predicted"/>
<reference evidence="1 2" key="1">
    <citation type="submission" date="2024-02" db="EMBL/GenBank/DDBJ databases">
        <title>Full genome sequence of Nocardioides kribbensis.</title>
        <authorList>
            <person name="Poletto B.L."/>
            <person name="Silva G."/>
            <person name="Galante D."/>
            <person name="Campos K.R."/>
            <person name="Santos M.B.N."/>
            <person name="Sacchi C.T."/>
        </authorList>
    </citation>
    <scope>NUCLEOTIDE SEQUENCE [LARGE SCALE GENOMIC DNA]</scope>
    <source>
        <strain evidence="1 2">O4R</strain>
    </source>
</reference>
<dbReference type="Proteomes" id="UP001482520">
    <property type="component" value="Unassembled WGS sequence"/>
</dbReference>